<dbReference type="AlphaFoldDB" id="A0A158ISA2"/>
<dbReference type="RefSeq" id="WP_053569892.1">
    <property type="nucleotide sequence ID" value="NZ_FCNY02000016.1"/>
</dbReference>
<dbReference type="Pfam" id="PF04965">
    <property type="entry name" value="GPW_gp25"/>
    <property type="match status" value="1"/>
</dbReference>
<keyword evidence="3" id="KW-1185">Reference proteome</keyword>
<name>A0A158ISA2_CABCO</name>
<dbReference type="EMBL" id="FCNY02000016">
    <property type="protein sequence ID" value="SAL59436.1"/>
    <property type="molecule type" value="Genomic_DNA"/>
</dbReference>
<dbReference type="SUPFAM" id="SSF160719">
    <property type="entry name" value="gpW/gp25-like"/>
    <property type="match status" value="1"/>
</dbReference>
<reference evidence="3" key="1">
    <citation type="submission" date="2016-01" db="EMBL/GenBank/DDBJ databases">
        <authorList>
            <person name="Peeters C."/>
        </authorList>
    </citation>
    <scope>NUCLEOTIDE SEQUENCE [LARGE SCALE GENOMIC DNA]</scope>
</reference>
<dbReference type="InterPro" id="IPR017737">
    <property type="entry name" value="TssE1-like"/>
</dbReference>
<protein>
    <submittedName>
        <fullName evidence="2">GPW/gp25 family protein</fullName>
    </submittedName>
</protein>
<dbReference type="InterPro" id="IPR007048">
    <property type="entry name" value="IraD/Gp25-like"/>
</dbReference>
<gene>
    <name evidence="2" type="ORF">AWB70_05337</name>
</gene>
<evidence type="ECO:0000313" key="3">
    <source>
        <dbReference type="Proteomes" id="UP000054740"/>
    </source>
</evidence>
<accession>A0A158ISA2</accession>
<dbReference type="Gene3D" id="3.10.450.40">
    <property type="match status" value="1"/>
</dbReference>
<proteinExistence type="predicted"/>
<evidence type="ECO:0000313" key="2">
    <source>
        <dbReference type="EMBL" id="SAL59436.1"/>
    </source>
</evidence>
<organism evidence="2 3">
    <name type="scientific">Caballeronia cordobensis</name>
    <name type="common">Burkholderia cordobensis</name>
    <dbReference type="NCBI Taxonomy" id="1353886"/>
    <lineage>
        <taxon>Bacteria</taxon>
        <taxon>Pseudomonadati</taxon>
        <taxon>Pseudomonadota</taxon>
        <taxon>Betaproteobacteria</taxon>
        <taxon>Burkholderiales</taxon>
        <taxon>Burkholderiaceae</taxon>
        <taxon>Caballeronia</taxon>
    </lineage>
</organism>
<dbReference type="NCBIfam" id="TIGR03357">
    <property type="entry name" value="VI_zyme"/>
    <property type="match status" value="1"/>
</dbReference>
<evidence type="ECO:0000259" key="1">
    <source>
        <dbReference type="Pfam" id="PF04965"/>
    </source>
</evidence>
<dbReference type="Proteomes" id="UP000054740">
    <property type="component" value="Unassembled WGS sequence"/>
</dbReference>
<feature type="domain" description="IraD/Gp25-like" evidence="1">
    <location>
        <begin position="34"/>
        <end position="115"/>
    </location>
</feature>
<sequence>MTRAGPGLFERITGHFADGRSIDEFTPEEQTFYSVRDNIQRILNSRRKALAHLPHYGLDDLSEIYRHLPASAHKLQNEIEATLLQYEPRLQSIEIEINEPEPGMLLSFTMACHLRREGLVRFGTHFTPDGRTRLRMLNSTIDQDRSIA</sequence>